<sequence length="438" mass="50398">MVNQFYPSPPINPLHRLSVRDGLEVNAERWEIAHGYHRHRQNIHYQSINQPGIVNGLGIRIIETPEKWSKKLKSQGRCLEIQPGIAIDVEGNPIVVNESIDRKFPFIKPDISGKDDNGEVIVYLVVSYVDNRRLTDEEYWKIDKEPWKEREWFRFDQQTNPPTETQVELCRIKLRVEEVASDKFKLNNPEDVFEPKLNQIDLRFRPSAKARPQALVNIATTATKLDNSIFPSINSPCPITNKNLSCLMQSLNVLYPSLQGNTEVANIDLEETFDLENIDLLHIPFRQIQNLSRSSNDDVRKEHLKMFRDKGGVILIEADSKSEGNYQNIISDINIKNLFSLYKKNPFRDWDIHDLDKSNLLKSKPFLFSALPLTKLILNICYSAGIIIVHGNLSSAWGGGENKELSRNDIRTAHELGINMLDFAWNRRNMMKLLSSNS</sequence>
<dbReference type="AlphaFoldDB" id="A0A1Z4LJW8"/>
<evidence type="ECO:0000313" key="1">
    <source>
        <dbReference type="EMBL" id="BAY81521.1"/>
    </source>
</evidence>
<evidence type="ECO:0008006" key="3">
    <source>
        <dbReference type="Google" id="ProtNLM"/>
    </source>
</evidence>
<gene>
    <name evidence="1" type="ORF">NIES267_09980</name>
</gene>
<organism evidence="1 2">
    <name type="scientific">Calothrix parasitica NIES-267</name>
    <dbReference type="NCBI Taxonomy" id="1973488"/>
    <lineage>
        <taxon>Bacteria</taxon>
        <taxon>Bacillati</taxon>
        <taxon>Cyanobacteriota</taxon>
        <taxon>Cyanophyceae</taxon>
        <taxon>Nostocales</taxon>
        <taxon>Calotrichaceae</taxon>
        <taxon>Calothrix</taxon>
    </lineage>
</organism>
<dbReference type="EMBL" id="AP018227">
    <property type="protein sequence ID" value="BAY81521.1"/>
    <property type="molecule type" value="Genomic_DNA"/>
</dbReference>
<keyword evidence="2" id="KW-1185">Reference proteome</keyword>
<proteinExistence type="predicted"/>
<dbReference type="OrthoDB" id="529322at2"/>
<protein>
    <recommendedName>
        <fullName evidence="3">DUF4159 domain-containing protein</fullName>
    </recommendedName>
</protein>
<accession>A0A1Z4LJW8</accession>
<reference evidence="1 2" key="1">
    <citation type="submission" date="2017-06" db="EMBL/GenBank/DDBJ databases">
        <title>Genome sequencing of cyanobaciteial culture collection at National Institute for Environmental Studies (NIES).</title>
        <authorList>
            <person name="Hirose Y."/>
            <person name="Shimura Y."/>
            <person name="Fujisawa T."/>
            <person name="Nakamura Y."/>
            <person name="Kawachi M."/>
        </authorList>
    </citation>
    <scope>NUCLEOTIDE SEQUENCE [LARGE SCALE GENOMIC DNA]</scope>
    <source>
        <strain evidence="1 2">NIES-267</strain>
    </source>
</reference>
<name>A0A1Z4LJW8_9CYAN</name>
<dbReference type="Proteomes" id="UP000218418">
    <property type="component" value="Chromosome"/>
</dbReference>
<evidence type="ECO:0000313" key="2">
    <source>
        <dbReference type="Proteomes" id="UP000218418"/>
    </source>
</evidence>